<sequence length="277" mass="29464">MTSRDAQPPTGRPPLPPPAGLPLLMAFDLDGTLITEQGREPDAATARALARLRAVGVKLAIITGRDLAPDAVLEAMQPDAVATNNGGRIVVNGELYTEARFTPADLEAVLAHELNGARIVLFTADRLFVDLPRGTEPEPWMIARSYGPLSDAPTGDILKAGFYHPEVAGFAGRLRQSHPHLVVTGAQAPYLSFLTITPQGAHKGAALTLIAGALGLPHDRAVAFGDSDNDEAMLEVAGYAVQVGQLPLLTRHAHTRLDRQTDLGAFLGDWADRLEQS</sequence>
<dbReference type="SUPFAM" id="SSF56784">
    <property type="entry name" value="HAD-like"/>
    <property type="match status" value="1"/>
</dbReference>
<evidence type="ECO:0000256" key="1">
    <source>
        <dbReference type="SAM" id="MobiDB-lite"/>
    </source>
</evidence>
<dbReference type="RefSeq" id="WP_368482883.1">
    <property type="nucleotide sequence ID" value="NZ_MSTI01000115.1"/>
</dbReference>
<accession>A0A1U7NVZ1</accession>
<dbReference type="Gene3D" id="3.30.1240.10">
    <property type="match status" value="1"/>
</dbReference>
<dbReference type="Pfam" id="PF08282">
    <property type="entry name" value="Hydrolase_3"/>
    <property type="match status" value="1"/>
</dbReference>
<dbReference type="PANTHER" id="PTHR10000">
    <property type="entry name" value="PHOSPHOSERINE PHOSPHATASE"/>
    <property type="match status" value="1"/>
</dbReference>
<dbReference type="GO" id="GO:0005829">
    <property type="term" value="C:cytosol"/>
    <property type="evidence" value="ECO:0007669"/>
    <property type="project" value="TreeGrafter"/>
</dbReference>
<dbReference type="NCBIfam" id="TIGR01484">
    <property type="entry name" value="HAD-SF-IIB"/>
    <property type="match status" value="1"/>
</dbReference>
<keyword evidence="2" id="KW-0378">Hydrolase</keyword>
<feature type="region of interest" description="Disordered" evidence="1">
    <location>
        <begin position="1"/>
        <end position="20"/>
    </location>
</feature>
<dbReference type="InterPro" id="IPR023214">
    <property type="entry name" value="HAD_sf"/>
</dbReference>
<dbReference type="EMBL" id="MSTI01000115">
    <property type="protein sequence ID" value="OLV17098.1"/>
    <property type="molecule type" value="Genomic_DNA"/>
</dbReference>
<proteinExistence type="predicted"/>
<keyword evidence="3" id="KW-1185">Reference proteome</keyword>
<dbReference type="InterPro" id="IPR006379">
    <property type="entry name" value="HAD-SF_hydro_IIB"/>
</dbReference>
<protein>
    <submittedName>
        <fullName evidence="2">HMP-PP hydrolase (Pyridoxal phosphatase) C</fullName>
    </submittedName>
</protein>
<dbReference type="AlphaFoldDB" id="A0A1U7NVZ1"/>
<dbReference type="STRING" id="249408.BOO71_0010108"/>
<gene>
    <name evidence="2" type="ORF">BOO71_0010108</name>
</gene>
<reference evidence="2 3" key="1">
    <citation type="submission" date="2017-01" db="EMBL/GenBank/DDBJ databases">
        <title>Genome Analysis of Deinococcus marmoris KOPRI26562.</title>
        <authorList>
            <person name="Kim J.H."/>
            <person name="Oh H.-M."/>
        </authorList>
    </citation>
    <scope>NUCLEOTIDE SEQUENCE [LARGE SCALE GENOMIC DNA]</scope>
    <source>
        <strain evidence="2 3">KOPRI26562</strain>
    </source>
</reference>
<feature type="compositionally biased region" description="Pro residues" evidence="1">
    <location>
        <begin position="10"/>
        <end position="20"/>
    </location>
</feature>
<comment type="caution">
    <text evidence="2">The sequence shown here is derived from an EMBL/GenBank/DDBJ whole genome shotgun (WGS) entry which is preliminary data.</text>
</comment>
<evidence type="ECO:0000313" key="2">
    <source>
        <dbReference type="EMBL" id="OLV17098.1"/>
    </source>
</evidence>
<name>A0A1U7NVZ1_9DEIO</name>
<dbReference type="InterPro" id="IPR036412">
    <property type="entry name" value="HAD-like_sf"/>
</dbReference>
<dbReference type="GO" id="GO:0000287">
    <property type="term" value="F:magnesium ion binding"/>
    <property type="evidence" value="ECO:0007669"/>
    <property type="project" value="TreeGrafter"/>
</dbReference>
<dbReference type="GO" id="GO:0016791">
    <property type="term" value="F:phosphatase activity"/>
    <property type="evidence" value="ECO:0007669"/>
    <property type="project" value="TreeGrafter"/>
</dbReference>
<organism evidence="2 3">
    <name type="scientific">Deinococcus marmoris</name>
    <dbReference type="NCBI Taxonomy" id="249408"/>
    <lineage>
        <taxon>Bacteria</taxon>
        <taxon>Thermotogati</taxon>
        <taxon>Deinococcota</taxon>
        <taxon>Deinococci</taxon>
        <taxon>Deinococcales</taxon>
        <taxon>Deinococcaceae</taxon>
        <taxon>Deinococcus</taxon>
    </lineage>
</organism>
<evidence type="ECO:0000313" key="3">
    <source>
        <dbReference type="Proteomes" id="UP000186607"/>
    </source>
</evidence>
<dbReference type="Gene3D" id="3.40.50.1000">
    <property type="entry name" value="HAD superfamily/HAD-like"/>
    <property type="match status" value="1"/>
</dbReference>
<dbReference type="Proteomes" id="UP000186607">
    <property type="component" value="Unassembled WGS sequence"/>
</dbReference>
<dbReference type="PANTHER" id="PTHR10000:SF8">
    <property type="entry name" value="HAD SUPERFAMILY HYDROLASE-LIKE, TYPE 3"/>
    <property type="match status" value="1"/>
</dbReference>